<keyword evidence="1" id="KW-1133">Transmembrane helix</keyword>
<gene>
    <name evidence="2" type="ORF">H0235_011586</name>
</gene>
<dbReference type="Proteomes" id="UP000600918">
    <property type="component" value="Unassembled WGS sequence"/>
</dbReference>
<keyword evidence="3" id="KW-1185">Reference proteome</keyword>
<name>A0A834NS46_VESPE</name>
<protein>
    <submittedName>
        <fullName evidence="2">Uncharacterized protein</fullName>
    </submittedName>
</protein>
<accession>A0A834NS46</accession>
<evidence type="ECO:0000313" key="3">
    <source>
        <dbReference type="Proteomes" id="UP000600918"/>
    </source>
</evidence>
<comment type="caution">
    <text evidence="2">The sequence shown here is derived from an EMBL/GenBank/DDBJ whole genome shotgun (WGS) entry which is preliminary data.</text>
</comment>
<sequence>MYIRVWSVHYASTMESQVAPLTWILVEFIAGQNVQSIALLGLYRKLLMIMILCKFRYQILDPLKPIRPVDWP</sequence>
<evidence type="ECO:0000313" key="2">
    <source>
        <dbReference type="EMBL" id="KAF7417055.1"/>
    </source>
</evidence>
<feature type="transmembrane region" description="Helical" evidence="1">
    <location>
        <begin position="20"/>
        <end position="42"/>
    </location>
</feature>
<proteinExistence type="predicted"/>
<evidence type="ECO:0000256" key="1">
    <source>
        <dbReference type="SAM" id="Phobius"/>
    </source>
</evidence>
<dbReference type="EMBL" id="JACSDY010000010">
    <property type="protein sequence ID" value="KAF7417055.1"/>
    <property type="molecule type" value="Genomic_DNA"/>
</dbReference>
<dbReference type="AlphaFoldDB" id="A0A834NS46"/>
<organism evidence="2 3">
    <name type="scientific">Vespula pensylvanica</name>
    <name type="common">Western yellow jacket</name>
    <name type="synonym">Wasp</name>
    <dbReference type="NCBI Taxonomy" id="30213"/>
    <lineage>
        <taxon>Eukaryota</taxon>
        <taxon>Metazoa</taxon>
        <taxon>Ecdysozoa</taxon>
        <taxon>Arthropoda</taxon>
        <taxon>Hexapoda</taxon>
        <taxon>Insecta</taxon>
        <taxon>Pterygota</taxon>
        <taxon>Neoptera</taxon>
        <taxon>Endopterygota</taxon>
        <taxon>Hymenoptera</taxon>
        <taxon>Apocrita</taxon>
        <taxon>Aculeata</taxon>
        <taxon>Vespoidea</taxon>
        <taxon>Vespidae</taxon>
        <taxon>Vespinae</taxon>
        <taxon>Vespula</taxon>
    </lineage>
</organism>
<keyword evidence="1" id="KW-0812">Transmembrane</keyword>
<reference evidence="2" key="1">
    <citation type="journal article" date="2020" name="G3 (Bethesda)">
        <title>High-Quality Assemblies for Three Invasive Social Wasps from the &lt;i&gt;Vespula&lt;/i&gt; Genus.</title>
        <authorList>
            <person name="Harrop T.W.R."/>
            <person name="Guhlin J."/>
            <person name="McLaughlin G.M."/>
            <person name="Permina E."/>
            <person name="Stockwell P."/>
            <person name="Gilligan J."/>
            <person name="Le Lec M.F."/>
            <person name="Gruber M.A.M."/>
            <person name="Quinn O."/>
            <person name="Lovegrove M."/>
            <person name="Duncan E.J."/>
            <person name="Remnant E.J."/>
            <person name="Van Eeckhoven J."/>
            <person name="Graham B."/>
            <person name="Knapp R.A."/>
            <person name="Langford K.W."/>
            <person name="Kronenberg Z."/>
            <person name="Press M.O."/>
            <person name="Eacker S.M."/>
            <person name="Wilson-Rankin E.E."/>
            <person name="Purcell J."/>
            <person name="Lester P.J."/>
            <person name="Dearden P.K."/>
        </authorList>
    </citation>
    <scope>NUCLEOTIDE SEQUENCE</scope>
    <source>
        <strain evidence="2">Volc-1</strain>
    </source>
</reference>
<keyword evidence="1" id="KW-0472">Membrane</keyword>